<keyword evidence="3" id="KW-1185">Reference proteome</keyword>
<reference evidence="3" key="1">
    <citation type="submission" date="2016-08" db="EMBL/GenBank/DDBJ databases">
        <authorList>
            <person name="Merda D."/>
            <person name="Briand M."/>
            <person name="Taghouti G."/>
            <person name="Carrere S."/>
            <person name="Gouzy J."/>
            <person name="Portier P."/>
            <person name="Jacques M.-A."/>
            <person name="Fischer-Le Saux M."/>
        </authorList>
    </citation>
    <scope>NUCLEOTIDE SEQUENCE [LARGE SCALE GENOMIC DNA]</scope>
    <source>
        <strain evidence="3">CFBP1156</strain>
    </source>
</reference>
<comment type="caution">
    <text evidence="2">The sequence shown here is derived from an EMBL/GenBank/DDBJ whole genome shotgun (WGS) entry which is preliminary data.</text>
</comment>
<accession>A0A2S7EV04</accession>
<protein>
    <recommendedName>
        <fullName evidence="4">Spore coat protein U domain-containing protein</fullName>
    </recommendedName>
</protein>
<dbReference type="Proteomes" id="UP000238261">
    <property type="component" value="Unassembled WGS sequence"/>
</dbReference>
<organism evidence="2 3">
    <name type="scientific">Xanthomonas hyacinthi</name>
    <dbReference type="NCBI Taxonomy" id="56455"/>
    <lineage>
        <taxon>Bacteria</taxon>
        <taxon>Pseudomonadati</taxon>
        <taxon>Pseudomonadota</taxon>
        <taxon>Gammaproteobacteria</taxon>
        <taxon>Lysobacterales</taxon>
        <taxon>Lysobacteraceae</taxon>
        <taxon>Xanthomonas</taxon>
    </lineage>
</organism>
<dbReference type="EMBL" id="MDEG01000011">
    <property type="protein sequence ID" value="PPU96964.1"/>
    <property type="molecule type" value="Genomic_DNA"/>
</dbReference>
<evidence type="ECO:0008006" key="4">
    <source>
        <dbReference type="Google" id="ProtNLM"/>
    </source>
</evidence>
<evidence type="ECO:0000313" key="2">
    <source>
        <dbReference type="EMBL" id="PPU96964.1"/>
    </source>
</evidence>
<evidence type="ECO:0000256" key="1">
    <source>
        <dbReference type="SAM" id="SignalP"/>
    </source>
</evidence>
<feature type="signal peptide" evidence="1">
    <location>
        <begin position="1"/>
        <end position="24"/>
    </location>
</feature>
<name>A0A2S7EV04_9XANT</name>
<dbReference type="OrthoDB" id="5999791at2"/>
<dbReference type="AlphaFoldDB" id="A0A2S7EV04"/>
<dbReference type="RefSeq" id="WP_046978824.1">
    <property type="nucleotide sequence ID" value="NZ_CP043476.1"/>
</dbReference>
<sequence length="108" mass="10958">MTAMPFLQSLLLASLCAVCAGASAQHLGANESAALRVGIRLLRSCEISTAERNQPGAAATQVACTRPLPYQVSIDGAAAPSASGTLALGLSLADGLPRQDARYATVAF</sequence>
<gene>
    <name evidence="2" type="ORF">XhyaCFBP1156_13125</name>
</gene>
<feature type="chain" id="PRO_5015767059" description="Spore coat protein U domain-containing protein" evidence="1">
    <location>
        <begin position="25"/>
        <end position="108"/>
    </location>
</feature>
<keyword evidence="1" id="KW-0732">Signal</keyword>
<evidence type="ECO:0000313" key="3">
    <source>
        <dbReference type="Proteomes" id="UP000238261"/>
    </source>
</evidence>
<proteinExistence type="predicted"/>